<sequence length="6418" mass="702742">MASSLQSRVATLLVLSAYTGEKELSLQVEDNTQQKTVTILCDRQRLLTDLCRDVAHYQKDAILLRSLALRHLFDPGHQPSAADARVRITHPDSERDDVPAQLTLCLGAAGEVSAVGASQEPVQVARLVDQVQHVARQVAMAGSHARVQDLALISEADRQTLKAWNAQPLPYQDSCLHGLVLAMVKLWSGKEAVVARDRSYTYRQLETASASLAATLLSRGVGKGDKVLLCLERSAAVPLAMLAVMRAGAAFIPLDASQPDDRLSAIIADSQARLALTSPTQESRMASLGVKVHALTEEVLSGSGLTFVNQALPVVSPDSLAYIIYTSGSTGRPKGVAIPHRAVATSALAWTERTGLTACSRMAQLLSYAFDVSIGEVFYPLIRGGTVCIPSEDERMNNIGAALVDLQCNWATITPSLARVIPSRYLNQLHGLSMGGEEVLATDIEPRLGQIPSLFTLYGPTECAIIASGQIHHATGRVARGDIGYPVGCRFWVVDPADPQQLMPIGAAGELLIEGHTVGAGYVNDEARTQRAFIAAPKFAETRCYRTGDLVRLAADGSMAFIRRIDDQVKVRGFRMELGEIDTTLSECLGPATRSAVALVHDEVTHSQSLVAMICPDGDAPAGPVPLPESLRQQMAQVLPAYMIPPIAIHVAEMPVTVSGKLDRKRLAAHAKDILQASVTTPAPAADQAWSPRETMLQQWWTRVLGAPVQDLHQNLFLWGADSLKAIELGYYLREQGLSIKVSDVLQGPTIAEMAACITAADGVADGLVIPEPFSLYQGDRAQVRAQVPEPVEDIIPCTSVQEGMMAAAQRQPGIYINRASYATTSALHLPTLHAAWKQTIGQLPLLRTRLVDSPTGLVQVVVPRQEAQVRVEPGSEGKTVPSMGLGETLFQVELITTQHGVSEMVVTAHHAVCDAWTLDQTLEQVAHHYQQQGEIAYLPFAAFVRFLHEIDPEPSQTYWRARLEDAQIAAFPDHEPSARYQPKTTAVECWETPVSPQRHAQVTKATVIEAAWALLLQRYSDSEDITFGLTVNGRTANIDGIARVNGPTLATIPTRVRLPEAQDRVDGFLQQIQDETMAAVPHAQLGLPQISQLSPSAANACRFRSLLVVQADRPGIEGSQKLFSVTPTSSRIAMEYPLVLEVTPRAGDYSLRASYDETILSHTQVRRLLHQTGHLIRQLEAAEIGSCIEDLDLMCPEDLDQLSQWNPPVAPPIDDCIPYAVARQARLNPQKECIVSSTEHFTFETLETLSSRLAHHLLQRGIQRGVIVPICYEKSPWAVVAMLAVMKTGAAFVSFDPAYPEDRLSFLIDLTQAKLVITSPGTVESIRPLVDQTLVFTDAWCTAHQTLSSQAPDVVLSPEATAFLLFTSGSTGRPKGIVITHRDFSSSMRGHGPILGIQPDSRVFQFCAYTCDVSMGEVWTSLTTGATLCVPSDYERMNELAGTICRLEATWVFLTPTVALTVDPDQVGQVKTLVYGGETATPENIQRWADRLCLINSYGPAESSIWASAVPGVSSTHEGWNIGYPVRCALWVTEPGCRDRLVPVGAIGELIIEGPNVASGNATPTQRERNADGCIGYFKDEAKTKAAFFQNPPWGPQGGKYPRRCYGTGDLVRYTEDGAIIFLGRKDTQIKIRGLRVELGEIEHQMRVFLQQDADATVEMVQAADGTAARALAAFICLEEDETTEGLLPDRVPDAWATLIPSLRAHLGAHVPHHMVPSAFVPLRRTPLSTTGKTDRKTLRQLIAGLSVEEFAAFSVTQGRRRPPTTPVQRQLRDLWCTAIGLSTEAVCLDDHWFRSGGDSVLAMRLCQLAREQGLSIAANDLFQSPVLADLAAVAERASQPSQADDAVQALRPFALLPRADRGTLKREAEKLYQMDSAHIQDMYPCSPLQEGLMALSMRNGNAYVAQFAYAVPPTLDRKRFRAAWETVTRDNGILRTRFIHTSRGTFQAVMDEACQWQDVTGQTLDDFLAQDRQIPVRYGGALNRYAMVQEGQRVVFVWTSHHALYDGHSVCRLLEAVEAAYHDQKTPVSRPYNHFVQYLQDRDEEESEAYWRAQLDGSQPAAFFTTSNAEAPRPTSELRRTLPLARRRGTEITRASVLRAAWALLVASYSSSTDVVFGSTISGRTVNLPGIDLISGPTVATVPVRVQVDPRQTIREYLRAIQQHAADMVPYEQDGLQSIREWCPGAAAALDFQNLFIVQMPAEQLVDNPVLGLSPVPADLSHFYSYAINVECTVQPDAVDVLVHYDASIINPRQMDRLVSQFGHVVQQLSSPEDLRPLRAVEMVSPDDLALLCEWNGSIPAPFGSTLHDTISEVAAQHPERTAVVAQDGELSYQQLDQQSTQLAQALVGSGVAVGDRVLLCYGKTRTAMIAILAVLKAGATVVLINPSHPPARLRTIVGEAGPRLALCPKQYHGLTATLVDRVIVFDGADTGLPLGRLPTVAPTEVAFLYFTSGSTGVPKGVVLEHGQLGTSLLGQTDAWGLQPESRVLQFASLAYDAFVAEAFAAWFAGACLCMPSESECLNDLTGACRRLDVSVACLTVTVARALRVPDIPSLQQLIVGGEPLSRSDLDTWSRQTRLSGIYGITETSLWLSQTDRLDATSSAAQLGKPFSGAFWVVDPTDSDRLAPLGAVGELLVESPGIARGYLSEPDAARSPFIATPAFLQALFPGRSARAYRTGDLVRYDADHRLEFVARKDNLVKINGQRVDLTEVEAGLKRALPASTEAAVQTIQQGDRSVLAAFLTSRRRDETADVELERDVSVASHITCVGFDVAGQLAAELPRHAVPSVIIPVTRLPMLLSGKLDQRRLRALAAQISPSDMIRFQRSVAVAHRPSTETGRLMAQLWAELLGCPEESISLEDHFLRMGGDSVKAMRLVSTLYQQGYTLTVDQVFQHPILEDMVNNALKANGEVPEDGPVETEAPTDAGIPAGTLLQYMLDASRQCGCDISEIDDIYPTTPVQEALLAGGGDGTGAFVVRFAWKLAPSTEPRRLQEALARVIQDSPIWRTRLVFTQGGLMQCVLRTPEPVPIVSRSTAFTWHAYVEEDRQQQMGPGDPMIRFGIVEDAQARYLTMSAHHSVYDGWMIPQAFANLERAYLGEPLVPTLPFKRFALYVRARNPAPSETYWRQTLEGAAMPDFPEYPQSDCRPATTARRTRRLPVAKPPPGVTVSTVLRSAWAMLLGQYTGTQDVAFGVTTTGRAAAMAQIDQVNGPCVSTTPVRVRFDADQTVAAYLEQVQREGMAAVPHEQIGLQALRQLSDDCASCCALRTVLVVQTGHIDVGSRLGLEEVPMDERQTHPCAINVQCILEGAHMTLDVNYDERLVEGPQMDRILRQLEHLIAQLCRASSATVLRDLSVINAGDVAEIKNWNAQMPPQQDTLMHALVEQRVQATPDKVAIDAWDGRLTYREYDQLATKLAHYLVQQHQVTPDQIIPLQFEKSKWTAVTMYAVLKAGAAYAFIGLQEPSHRIQSMIQTLGARLAVASASQASKMREYVAEVVEVSPVWLASLPDPQGAIPTAVRPDNLAYVLFTSGSTGEPKAALTEHRAGATSAIEHGQMELVNSESRVLQFAAYTFDVSTSETLTTLIHGGTVCIPSEEDRLNDLAGTLNRFEVNHIFLTRLSFLPEAGTRLTALATVVSLLKPEEVPTLQVLKLGGEALTRDNVATWGNKVKLSNSYGVAECAIRSVFRNDITPDTDISNCGWAVGCCVWITTPGNVEELTPIGAVGELLIEGPTVGRGYLGDAEKTANAFVSPRGLQELYPERLGRVYRTGDLARYAADGSIRFVGRSDSQVKIHGQRCELREIEHHLCAATGGNLAATAVPASGPYRGQLVAVVPIQDGLSQGKLTVYTGKSPRELSGTMTELSAMLVDRVPSYMVPTTWIPVTALPVNASGKLDRKSINRWLVALPAAEQQFIRQVSAEDTPDDPAASSTPLSETETQLRDIWARVLNQPVDQIVATTSFFRIGGDSISAMQVAALCRAQQMQITMQDVMRHRTLHQLAACCDSRRAAGQLAQAQPQAQPQERWEEPFRLGPIQSMFFDLVPEGTNRYDQGFYLRLCSRQSVAAVSAAFQAVVQRHSMLRARFHQQDGEWVQRIAAPSEDVPGFRAHSLPDGDSHARQVVRDTRGELNFQQGPVFVAALMDQPGRQTLFLTAHHLVVDLISWRVILRDLEDHLRHQPLTPVTSLPYQLWVQQERRQALGSGRVFVEVPPSQFESWGVSRAQNVFDNVHEHSMALSEQATTYLLGGGLAESRLDPVDVLLGALAFSFGRVFHDRPPLTIENEGHGREPWDGTIDLSQTVGWFATRYPVFVGQDHHTVVDAIRRARQIRRSAVDQGRQFFAARYHDGASRSALGRDAVAELCFNFLGQYQQLESADRLFEDLGDPWAERDPAMRRFALVDMDAVVQNGCLTFHCEYPRMIRYADRLQQWWTLYRETLESLRTTLESNPPEPTRSDFPQLQMADSEFDTLIRTTLPAAGIPTARQVEDMYPCSPTQQGIFLSQLRDPQRYNVVMYFQVVPAAGGAAISPEGLQSAWEAVVARHPILRTVLLDTVAEDSSLLQVVLAHAPAQTVLLHAATEAEGLAQLEAQSSQLQIEAQPLHALTMCATDGPTLCKLEISHALIDGASNSVLFADLERAYSKTLVSDSNAAFSAYIAGIRVTSRQEALDYWSQYLSGVEPCKLPSLNPDPSHTRETFEVDAPAVDVARLRQFCAAHDTTVATVYQLAWALVLRIFTGAPATCFGFLASGRDMDIPEIQHAIGPFINMLVGRVDLDMAESIGDTLRRVQTNALEGLRRQYTSLSDIHHALGVKDGAIFNSVLSVQRGIEAVPGQTDCTISALEIVDPTEFNVTVNVLDTPTSHEVVLTLHSDVVPRTLGDRLAHTLTHTVHSILARETTDHLAAISVLSDLDRDQILRWNQPAPTPVARCVHDLIGDTMAAHPTDLAVSAWDGDFTYAELDALSAQGARVLMGHGVGPEVFVPFCMEKTRWSVVATLSIMRAGGVVVPLEPAHPRDRRETIVQQLQPPVIVATSRQQASCQGLAPQLVVLDDSARPALESQEGQIAAVQPSNAVYVIFTSGSTGVPKGVVWDHTTLASSILAHGERLQMTARTRVLQFASHVFDISVSELVTPLVFGKTIVIPADETRLHGLEQFITERAVDWAFLTPTMARVMDPTQVPTLKTLVLGGEPIGQDNVDKWSERLQMVIIWGPCETCIYSACRIVTDKQTPAENFGTAMASTHWIVDRDDASQLLPIGAVGELVTAGPLVARGYLANEAAPTDAFLGPQPWSPWPSMRAYKTGDLGRYNVDGSISFVARKDNQVKVRGQRMELQEVERHLAQLPSVSHSLVAFPTAGPLAKQLVATVSFTEGTIAQASTPLALLSPSNEVTEQVNRLQDGLSAMLPTYMVPTVWLPVEQLPRTVNGKLDRARIKNWVQNAPQDINDTVARYLQGQVGAPPATETEQKIQAVFAEVLNIPLTHISRESAFLRLGGDSITAMSVLAKCRRTGIILSVQDILRSKSLEALAGCVRAGAKPTDQTQPELSTNTPFPLGPIQRMHLARTQSGTEVFHQGFYLSVRREVSPDRLEQGLRALVQRHSALRTRFRRTTDGWEQVIQAPSPKDYQLRVVPACSHEERENIIAELQSQVDILTGPLVVAALFMPNDGDTQRLCISAHHLVVDLVSWRILLEELEEYLETGQITAHQSSSWPSWLLSQAQVGSVAPTPSSPQTADLGFWGLTLADNVYRERTEESFTLPADVTAHLLHDIHGALRTEPIDCLLAAAIHGFMQAFPERDPPTVYNEGHGREPRDGSAMDLSRTVGWFTSMCPVLLPAGSPRDLVGLLVRVKDARRALAGSKGTDYFARHLPGSSLSPVEILFNYAGIYQQFESDKALFAQGESVDRHEVDLALPRFGLFSIETVIQNGQLTFTLESPRPVQRRGQVSDWLAHAQSSLEQMVATLPTLSPRPTLHDLSPAAGVDYADLDHLLTQVLPDLARTPADVADLVVAAPMQTWQLDNERRKPGAVNSRFCFRLDPADGQPVDPARLQRAWQTVVDRNASLRTVFVRGAHGTDLQLILKQAPSPIHRRVWEAAVTPATLITEAPIPYPAGQVHAQLTLFQPPDNNTMCMLDISHALSDAGSRDPLFAELAAAYDACSPSRLPRSFVSAVVERDALNPDSHHFWHQYLAGVTPSNIPITQDLTQPSYGHGEIHAAAPSYAGLKSRCAAAGVTVSSLLHAAWLLLLRHETSSNQVCFNHITSGRDIRVSDINAVIGSCFNLHLAKATLLPQQTLAQVLDLVAEDFLTTLPHHAVSMVACNPPQNLCNTMVNFRKFTPVTSSQSSGDRSTIIPLHQTGQLAHTMCLDVEERDNELYLMICYKRQEMTRHRAEEVGRKLTVILDGFWTQPEEEVRDLMIRLG</sequence>
<dbReference type="NCBIfam" id="NF003417">
    <property type="entry name" value="PRK04813.1"/>
    <property type="match status" value="5"/>
</dbReference>
<proteinExistence type="inferred from homology"/>
<dbReference type="STRING" id="1448318.A0A319EBL5"/>
<dbReference type="InterPro" id="IPR036736">
    <property type="entry name" value="ACP-like_sf"/>
</dbReference>
<dbReference type="GO" id="GO:0043041">
    <property type="term" value="P:amino acid activation for nonribosomal peptide biosynthetic process"/>
    <property type="evidence" value="ECO:0007669"/>
    <property type="project" value="TreeGrafter"/>
</dbReference>
<feature type="domain" description="Carrier" evidence="8">
    <location>
        <begin position="3934"/>
        <end position="4010"/>
    </location>
</feature>
<keyword evidence="3" id="KW-0597">Phosphoprotein</keyword>
<dbReference type="GO" id="GO:0016740">
    <property type="term" value="F:transferase activity"/>
    <property type="evidence" value="ECO:0007669"/>
    <property type="project" value="UniProtKB-KW"/>
</dbReference>
<keyword evidence="10" id="KW-1185">Reference proteome</keyword>
<dbReference type="InterPro" id="IPR006162">
    <property type="entry name" value="Ppantetheine_attach_site"/>
</dbReference>
<evidence type="ECO:0000259" key="8">
    <source>
        <dbReference type="PROSITE" id="PS50075"/>
    </source>
</evidence>
<dbReference type="OrthoDB" id="416786at2759"/>
<dbReference type="FunFam" id="1.10.1200.10:FF:000005">
    <property type="entry name" value="Nonribosomal peptide synthetase 1"/>
    <property type="match status" value="2"/>
</dbReference>
<dbReference type="Gene3D" id="3.30.300.30">
    <property type="match status" value="5"/>
</dbReference>
<keyword evidence="6" id="KW-0677">Repeat</keyword>
<dbReference type="Pfam" id="PF00668">
    <property type="entry name" value="Condensation"/>
    <property type="match status" value="7"/>
</dbReference>
<accession>A0A319EBL5</accession>
<evidence type="ECO:0000256" key="2">
    <source>
        <dbReference type="ARBA" id="ARBA00022450"/>
    </source>
</evidence>
<gene>
    <name evidence="9" type="ORF">BO78DRAFT_469154</name>
</gene>
<evidence type="ECO:0000256" key="1">
    <source>
        <dbReference type="ARBA" id="ARBA00005179"/>
    </source>
</evidence>
<dbReference type="CDD" id="cd19545">
    <property type="entry name" value="FUM14_C_NRPS-like"/>
    <property type="match status" value="3"/>
</dbReference>
<feature type="domain" description="Carrier" evidence="8">
    <location>
        <begin position="1764"/>
        <end position="1840"/>
    </location>
</feature>
<evidence type="ECO:0000256" key="7">
    <source>
        <dbReference type="ARBA" id="ARBA00029454"/>
    </source>
</evidence>
<dbReference type="GO" id="GO:0016874">
    <property type="term" value="F:ligase activity"/>
    <property type="evidence" value="ECO:0007669"/>
    <property type="project" value="UniProtKB-KW"/>
</dbReference>
<keyword evidence="4" id="KW-0436">Ligase</keyword>
<dbReference type="InterPro" id="IPR045851">
    <property type="entry name" value="AMP-bd_C_sf"/>
</dbReference>
<dbReference type="Gene3D" id="3.30.559.10">
    <property type="entry name" value="Chloramphenicol acetyltransferase-like domain"/>
    <property type="match status" value="7"/>
</dbReference>
<dbReference type="InterPro" id="IPR042099">
    <property type="entry name" value="ANL_N_sf"/>
</dbReference>
<dbReference type="FunFam" id="3.40.50.980:FF:000001">
    <property type="entry name" value="Non-ribosomal peptide synthetase"/>
    <property type="match status" value="1"/>
</dbReference>
<dbReference type="CDD" id="cd19542">
    <property type="entry name" value="CT_NRPS-like"/>
    <property type="match status" value="1"/>
</dbReference>
<feature type="domain" description="Carrier" evidence="8">
    <location>
        <begin position="2835"/>
        <end position="2911"/>
    </location>
</feature>
<comment type="pathway">
    <text evidence="1">Secondary metabolite biosynthesis.</text>
</comment>
<dbReference type="CDD" id="cd05918">
    <property type="entry name" value="A_NRPS_SidN3_like"/>
    <property type="match status" value="5"/>
</dbReference>
<name>A0A319EBL5_ASPSB</name>
<dbReference type="PROSITE" id="PS00455">
    <property type="entry name" value="AMP_BINDING"/>
    <property type="match status" value="5"/>
</dbReference>
<dbReference type="FunFam" id="3.30.559.10:FF:000016">
    <property type="entry name" value="Nonribosomal peptide synthase Pes1"/>
    <property type="match status" value="1"/>
</dbReference>
<evidence type="ECO:0000256" key="5">
    <source>
        <dbReference type="ARBA" id="ARBA00022679"/>
    </source>
</evidence>
<comment type="similarity">
    <text evidence="7">Belongs to the NRP synthetase family.</text>
</comment>
<feature type="domain" description="Carrier" evidence="8">
    <location>
        <begin position="688"/>
        <end position="762"/>
    </location>
</feature>
<dbReference type="PANTHER" id="PTHR45527">
    <property type="entry name" value="NONRIBOSOMAL PEPTIDE SYNTHETASE"/>
    <property type="match status" value="1"/>
</dbReference>
<dbReference type="GO" id="GO:0031177">
    <property type="term" value="F:phosphopantetheine binding"/>
    <property type="evidence" value="ECO:0007669"/>
    <property type="project" value="InterPro"/>
</dbReference>
<dbReference type="Proteomes" id="UP000248423">
    <property type="component" value="Unassembled WGS sequence"/>
</dbReference>
<evidence type="ECO:0000256" key="4">
    <source>
        <dbReference type="ARBA" id="ARBA00022598"/>
    </source>
</evidence>
<dbReference type="GO" id="GO:0044550">
    <property type="term" value="P:secondary metabolite biosynthetic process"/>
    <property type="evidence" value="ECO:0007669"/>
    <property type="project" value="TreeGrafter"/>
</dbReference>
<reference evidence="9 10" key="1">
    <citation type="submission" date="2018-02" db="EMBL/GenBank/DDBJ databases">
        <title>The genomes of Aspergillus section Nigri reveals drivers in fungal speciation.</title>
        <authorList>
            <consortium name="DOE Joint Genome Institute"/>
            <person name="Vesth T.C."/>
            <person name="Nybo J."/>
            <person name="Theobald S."/>
            <person name="Brandl J."/>
            <person name="Frisvad J.C."/>
            <person name="Nielsen K.F."/>
            <person name="Lyhne E.K."/>
            <person name="Kogle M.E."/>
            <person name="Kuo A."/>
            <person name="Riley R."/>
            <person name="Clum A."/>
            <person name="Nolan M."/>
            <person name="Lipzen A."/>
            <person name="Salamov A."/>
            <person name="Henrissat B."/>
            <person name="Wiebenga A."/>
            <person name="De vries R.P."/>
            <person name="Grigoriev I.V."/>
            <person name="Mortensen U.H."/>
            <person name="Andersen M.R."/>
            <person name="Baker S.E."/>
        </authorList>
    </citation>
    <scope>NUCLEOTIDE SEQUENCE [LARGE SCALE GENOMIC DNA]</scope>
    <source>
        <strain evidence="9 10">CBS 121057</strain>
    </source>
</reference>
<keyword evidence="5" id="KW-0808">Transferase</keyword>
<dbReference type="Gene3D" id="3.30.559.30">
    <property type="entry name" value="Nonribosomal peptide synthetase, condensation domain"/>
    <property type="match status" value="7"/>
</dbReference>
<dbReference type="InterPro" id="IPR009081">
    <property type="entry name" value="PP-bd_ACP"/>
</dbReference>
<dbReference type="FunFam" id="3.30.559.30:FF:000002">
    <property type="entry name" value="Nonribosomal peptide synthase Pes1"/>
    <property type="match status" value="2"/>
</dbReference>
<dbReference type="PROSITE" id="PS00012">
    <property type="entry name" value="PHOSPHOPANTETHEINE"/>
    <property type="match status" value="2"/>
</dbReference>
<dbReference type="InterPro" id="IPR010071">
    <property type="entry name" value="AA_adenyl_dom"/>
</dbReference>
<dbReference type="Gene3D" id="2.30.38.10">
    <property type="entry name" value="Luciferase, Domain 3"/>
    <property type="match status" value="2"/>
</dbReference>
<dbReference type="VEuPathDB" id="FungiDB:BO78DRAFT_469154"/>
<dbReference type="InterPro" id="IPR023213">
    <property type="entry name" value="CAT-like_dom_sf"/>
</dbReference>
<evidence type="ECO:0000313" key="10">
    <source>
        <dbReference type="Proteomes" id="UP000248423"/>
    </source>
</evidence>
<dbReference type="SMART" id="SM00823">
    <property type="entry name" value="PKS_PP"/>
    <property type="match status" value="5"/>
</dbReference>
<dbReference type="EMBL" id="KZ826341">
    <property type="protein sequence ID" value="PYI07552.1"/>
    <property type="molecule type" value="Genomic_DNA"/>
</dbReference>
<dbReference type="GO" id="GO:0005737">
    <property type="term" value="C:cytoplasm"/>
    <property type="evidence" value="ECO:0007669"/>
    <property type="project" value="TreeGrafter"/>
</dbReference>
<dbReference type="SUPFAM" id="SSF56801">
    <property type="entry name" value="Acetyl-CoA synthetase-like"/>
    <property type="match status" value="5"/>
</dbReference>
<dbReference type="Pfam" id="PF00501">
    <property type="entry name" value="AMP-binding"/>
    <property type="match status" value="5"/>
</dbReference>
<dbReference type="InterPro" id="IPR020806">
    <property type="entry name" value="PKS_PP-bd"/>
</dbReference>
<dbReference type="Gene3D" id="1.10.1200.10">
    <property type="entry name" value="ACP-like"/>
    <property type="match status" value="5"/>
</dbReference>
<dbReference type="Gene3D" id="3.40.50.12780">
    <property type="entry name" value="N-terminal domain of ligase-like"/>
    <property type="match status" value="3"/>
</dbReference>
<dbReference type="InterPro" id="IPR020845">
    <property type="entry name" value="AMP-binding_CS"/>
</dbReference>
<keyword evidence="2" id="KW-0596">Phosphopantetheine</keyword>
<feature type="domain" description="Carrier" evidence="8">
    <location>
        <begin position="5458"/>
        <end position="5534"/>
    </location>
</feature>
<dbReference type="FunFam" id="3.30.300.30:FF:000015">
    <property type="entry name" value="Nonribosomal peptide synthase SidD"/>
    <property type="match status" value="5"/>
</dbReference>
<evidence type="ECO:0000313" key="9">
    <source>
        <dbReference type="EMBL" id="PYI07552.1"/>
    </source>
</evidence>
<dbReference type="PANTHER" id="PTHR45527:SF1">
    <property type="entry name" value="FATTY ACID SYNTHASE"/>
    <property type="match status" value="1"/>
</dbReference>
<evidence type="ECO:0000256" key="3">
    <source>
        <dbReference type="ARBA" id="ARBA00022553"/>
    </source>
</evidence>
<dbReference type="InterPro" id="IPR001242">
    <property type="entry name" value="Condensation_dom"/>
</dbReference>
<dbReference type="SUPFAM" id="SSF47336">
    <property type="entry name" value="ACP-like"/>
    <property type="match status" value="5"/>
</dbReference>
<dbReference type="FunFam" id="3.30.559.30:FF:000003">
    <property type="entry name" value="Nonribosomal peptide synthase SidD"/>
    <property type="match status" value="2"/>
</dbReference>
<evidence type="ECO:0000256" key="6">
    <source>
        <dbReference type="ARBA" id="ARBA00022737"/>
    </source>
</evidence>
<protein>
    <submittedName>
        <fullName evidence="9">Acetyl-CoA synthetase-like protein</fullName>
    </submittedName>
</protein>
<dbReference type="Pfam" id="PF00550">
    <property type="entry name" value="PP-binding"/>
    <property type="match status" value="5"/>
</dbReference>
<organism evidence="9 10">
    <name type="scientific">Aspergillus sclerotiicarbonarius (strain CBS 121057 / IBT 28362)</name>
    <dbReference type="NCBI Taxonomy" id="1448318"/>
    <lineage>
        <taxon>Eukaryota</taxon>
        <taxon>Fungi</taxon>
        <taxon>Dikarya</taxon>
        <taxon>Ascomycota</taxon>
        <taxon>Pezizomycotina</taxon>
        <taxon>Eurotiomycetes</taxon>
        <taxon>Eurotiomycetidae</taxon>
        <taxon>Eurotiales</taxon>
        <taxon>Aspergillaceae</taxon>
        <taxon>Aspergillus</taxon>
        <taxon>Aspergillus subgen. Circumdati</taxon>
    </lineage>
</organism>
<dbReference type="SUPFAM" id="SSF52777">
    <property type="entry name" value="CoA-dependent acyltransferases"/>
    <property type="match status" value="14"/>
</dbReference>
<dbReference type="PROSITE" id="PS50075">
    <property type="entry name" value="CARRIER"/>
    <property type="match status" value="5"/>
</dbReference>
<dbReference type="Gene3D" id="3.40.50.980">
    <property type="match status" value="4"/>
</dbReference>
<dbReference type="NCBIfam" id="TIGR01733">
    <property type="entry name" value="AA-adenyl-dom"/>
    <property type="match status" value="5"/>
</dbReference>
<dbReference type="InterPro" id="IPR000873">
    <property type="entry name" value="AMP-dep_synth/lig_dom"/>
</dbReference>